<dbReference type="STRING" id="485916.Dtox_1783"/>
<dbReference type="HOGENOM" id="CLU_077629_0_0_9"/>
<evidence type="ECO:0008006" key="3">
    <source>
        <dbReference type="Google" id="ProtNLM"/>
    </source>
</evidence>
<organism evidence="1 2">
    <name type="scientific">Desulfofarcimen acetoxidans (strain ATCC 49208 / DSM 771 / KCTC 5769 / VKM B-1644 / 5575)</name>
    <name type="common">Desulfotomaculum acetoxidans</name>
    <dbReference type="NCBI Taxonomy" id="485916"/>
    <lineage>
        <taxon>Bacteria</taxon>
        <taxon>Bacillati</taxon>
        <taxon>Bacillota</taxon>
        <taxon>Clostridia</taxon>
        <taxon>Eubacteriales</taxon>
        <taxon>Peptococcaceae</taxon>
        <taxon>Desulfofarcimen</taxon>
    </lineage>
</organism>
<reference evidence="1 2" key="1">
    <citation type="journal article" date="2009" name="Stand. Genomic Sci.">
        <title>Complete genome sequence of Desulfotomaculum acetoxidans type strain (5575).</title>
        <authorList>
            <person name="Spring S."/>
            <person name="Lapidus A."/>
            <person name="Schroder M."/>
            <person name="Gleim D."/>
            <person name="Sims D."/>
            <person name="Meincke L."/>
            <person name="Glavina Del Rio T."/>
            <person name="Tice H."/>
            <person name="Copeland A."/>
            <person name="Cheng J.F."/>
            <person name="Lucas S."/>
            <person name="Chen F."/>
            <person name="Nolan M."/>
            <person name="Bruce D."/>
            <person name="Goodwin L."/>
            <person name="Pitluck S."/>
            <person name="Ivanova N."/>
            <person name="Mavromatis K."/>
            <person name="Mikhailova N."/>
            <person name="Pati A."/>
            <person name="Chen A."/>
            <person name="Palaniappan K."/>
            <person name="Land M."/>
            <person name="Hauser L."/>
            <person name="Chang Y.J."/>
            <person name="Jeffries C.D."/>
            <person name="Chain P."/>
            <person name="Saunders E."/>
            <person name="Brettin T."/>
            <person name="Detter J.C."/>
            <person name="Goker M."/>
            <person name="Bristow J."/>
            <person name="Eisen J.A."/>
            <person name="Markowitz V."/>
            <person name="Hugenholtz P."/>
            <person name="Kyrpides N.C."/>
            <person name="Klenk H.P."/>
            <person name="Han C."/>
        </authorList>
    </citation>
    <scope>NUCLEOTIDE SEQUENCE [LARGE SCALE GENOMIC DNA]</scope>
    <source>
        <strain evidence="2">ATCC 49208 / DSM 771 / VKM B-1644</strain>
    </source>
</reference>
<dbReference type="Proteomes" id="UP000002217">
    <property type="component" value="Chromosome"/>
</dbReference>
<accession>C8VX60</accession>
<evidence type="ECO:0000313" key="2">
    <source>
        <dbReference type="Proteomes" id="UP000002217"/>
    </source>
</evidence>
<protein>
    <recommendedName>
        <fullName evidence="3">RloB-like protein</fullName>
    </recommendedName>
</protein>
<dbReference type="EMBL" id="CP001720">
    <property type="protein sequence ID" value="ACV62636.1"/>
    <property type="molecule type" value="Genomic_DNA"/>
</dbReference>
<dbReference type="Pfam" id="PF13707">
    <property type="entry name" value="RloB"/>
    <property type="match status" value="1"/>
</dbReference>
<dbReference type="eggNOG" id="ENOG502ZB7M">
    <property type="taxonomic scope" value="Bacteria"/>
</dbReference>
<proteinExistence type="predicted"/>
<gene>
    <name evidence="1" type="ordered locus">Dtox_1783</name>
</gene>
<dbReference type="AlphaFoldDB" id="C8VX60"/>
<dbReference type="InterPro" id="IPR025591">
    <property type="entry name" value="RloB"/>
</dbReference>
<dbReference type="KEGG" id="dae:Dtox_1783"/>
<dbReference type="RefSeq" id="WP_015757347.1">
    <property type="nucleotide sequence ID" value="NC_013216.1"/>
</dbReference>
<evidence type="ECO:0000313" key="1">
    <source>
        <dbReference type="EMBL" id="ACV62636.1"/>
    </source>
</evidence>
<dbReference type="OrthoDB" id="9796523at2"/>
<sequence>MPLREYRPLTRETDIGQLGEFRIAYYVVCEGQNTEWVYFTWLCNYKRELGIHNAIKIVPLEKTGMHQGWSNPKKLFELAEQKRAELKADANSTYSEGDKFVVVFDLDIYNGPAGAGFTELLLAVKEDEIIVVTNPCFDIWLLLHTPDAYAQHIQGDEQQILYNSKVSNKHTYTSKKASEILGFNTKGNFRCESLLKNVDNAIKEERQICEDEKTMLDRIGCNMGLFITELRKKQFE</sequence>
<name>C8VX60_DESAS</name>
<keyword evidence="2" id="KW-1185">Reference proteome</keyword>